<sequence length="140" mass="15178">MTEIIKLKSGSLYEDRNSYSRIFMIGDQIFVSNTAGIDYTTREISPDVAQQARKALQNINGALQAVGSSLADTVRIITHVPTSTDMPAVAAVLGETFRNIDLAGTMVCTPLARRELKVEFEVTAIRGASSLPAKYIRASV</sequence>
<evidence type="ECO:0000313" key="1">
    <source>
        <dbReference type="EMBL" id="QIP36551.1"/>
    </source>
</evidence>
<evidence type="ECO:0000313" key="2">
    <source>
        <dbReference type="Proteomes" id="UP000502533"/>
    </source>
</evidence>
<dbReference type="InterPro" id="IPR006175">
    <property type="entry name" value="YjgF/YER057c/UK114"/>
</dbReference>
<name>A0A181CED2_9PROT</name>
<dbReference type="InterPro" id="IPR035959">
    <property type="entry name" value="RutC-like_sf"/>
</dbReference>
<dbReference type="Proteomes" id="UP000502533">
    <property type="component" value="Chromosome"/>
</dbReference>
<gene>
    <name evidence="1" type="ORF">GWK63_14705</name>
</gene>
<dbReference type="Gene3D" id="3.30.1330.40">
    <property type="entry name" value="RutC-like"/>
    <property type="match status" value="1"/>
</dbReference>
<dbReference type="SUPFAM" id="SSF55298">
    <property type="entry name" value="YjgF-like"/>
    <property type="match status" value="1"/>
</dbReference>
<accession>A0A181CED2</accession>
<dbReference type="PANTHER" id="PTHR43857">
    <property type="entry name" value="BLR7761 PROTEIN"/>
    <property type="match status" value="1"/>
</dbReference>
<protein>
    <submittedName>
        <fullName evidence="1">RidA family protein</fullName>
    </submittedName>
</protein>
<reference evidence="1 2" key="1">
    <citation type="submission" date="2020-03" db="EMBL/GenBank/DDBJ databases">
        <title>Isolation of cellulose-producing strains, genome characterization and application of the synthesized cellulose films as an economical and sustainable material for piezoelectric sensor construction.</title>
        <authorList>
            <person name="Mangayil R.K."/>
        </authorList>
    </citation>
    <scope>NUCLEOTIDE SEQUENCE [LARGE SCALE GENOMIC DNA]</scope>
    <source>
        <strain evidence="1 2">ENS 9a1a</strain>
    </source>
</reference>
<dbReference type="AlphaFoldDB" id="A0A181CED2"/>
<dbReference type="EMBL" id="CP050139">
    <property type="protein sequence ID" value="QIP36551.1"/>
    <property type="molecule type" value="Genomic_DNA"/>
</dbReference>
<organism evidence="1 2">
    <name type="scientific">Komagataeibacter rhaeticus</name>
    <dbReference type="NCBI Taxonomy" id="215221"/>
    <lineage>
        <taxon>Bacteria</taxon>
        <taxon>Pseudomonadati</taxon>
        <taxon>Pseudomonadota</taxon>
        <taxon>Alphaproteobacteria</taxon>
        <taxon>Acetobacterales</taxon>
        <taxon>Acetobacteraceae</taxon>
        <taxon>Komagataeibacter</taxon>
    </lineage>
</organism>
<dbReference type="Pfam" id="PF01042">
    <property type="entry name" value="Ribonuc_L-PSP"/>
    <property type="match status" value="1"/>
</dbReference>
<proteinExistence type="predicted"/>
<keyword evidence="2" id="KW-1185">Reference proteome</keyword>
<dbReference type="KEGG" id="kre:GWK63_14705"/>
<dbReference type="PANTHER" id="PTHR43857:SF1">
    <property type="entry name" value="YJGH FAMILY PROTEIN"/>
    <property type="match status" value="1"/>
</dbReference>
<dbReference type="RefSeq" id="WP_039999076.1">
    <property type="nucleotide sequence ID" value="NZ_CALMTF010000089.1"/>
</dbReference>
<dbReference type="GeneID" id="85023420"/>